<protein>
    <submittedName>
        <fullName evidence="1">Uncharacterized protein</fullName>
    </submittedName>
</protein>
<dbReference type="EMBL" id="CP023036">
    <property type="protein sequence ID" value="AXY23371.1"/>
    <property type="molecule type" value="Genomic_DNA"/>
</dbReference>
<dbReference type="KEGG" id="ksc:CD178_02624"/>
<dbReference type="AlphaFoldDB" id="A0A347WES8"/>
<evidence type="ECO:0000313" key="1">
    <source>
        <dbReference type="EMBL" id="AXY23371.1"/>
    </source>
</evidence>
<keyword evidence="2" id="KW-1185">Reference proteome</keyword>
<reference evidence="1 2" key="1">
    <citation type="submission" date="2017-08" db="EMBL/GenBank/DDBJ databases">
        <title>Complete genome sequence of Gluconacetobacter saccharivorans CV1 isolated from Fermented Vinegar.</title>
        <authorList>
            <person name="Kim S.-Y."/>
        </authorList>
    </citation>
    <scope>NUCLEOTIDE SEQUENCE [LARGE SCALE GENOMIC DNA]</scope>
    <source>
        <strain evidence="1 2">CV1</strain>
    </source>
</reference>
<dbReference type="Proteomes" id="UP000264120">
    <property type="component" value="Chromosome"/>
</dbReference>
<gene>
    <name evidence="1" type="ORF">CD178_02624</name>
</gene>
<evidence type="ECO:0000313" key="2">
    <source>
        <dbReference type="Proteomes" id="UP000264120"/>
    </source>
</evidence>
<accession>A0A347WES8</accession>
<name>A0A347WES8_9PROT</name>
<proteinExistence type="predicted"/>
<organism evidence="1 2">
    <name type="scientific">Komagataeibacter saccharivorans</name>
    <dbReference type="NCBI Taxonomy" id="265959"/>
    <lineage>
        <taxon>Bacteria</taxon>
        <taxon>Pseudomonadati</taxon>
        <taxon>Pseudomonadota</taxon>
        <taxon>Alphaproteobacteria</taxon>
        <taxon>Acetobacterales</taxon>
        <taxon>Acetobacteraceae</taxon>
        <taxon>Komagataeibacter</taxon>
    </lineage>
</organism>
<sequence>MLSHGSVCRLFQKGDVFRKFRKKLHQKLLDDFWVTASDSLSYRLPRAFTGSWRRNDRPVPAGPAKVATHVSRLTHQSETVETFGLRFKTVSGMQSNPSSRRHCLPATDQTCIDDAASLCRCNRPWPCVRTVYLCGHWSVATDRTGPRSVSLRHPKWRCCRMGGCDTTCAVPVLFFTDRLTA</sequence>